<dbReference type="InterPro" id="IPR018977">
    <property type="entry name" value="NurA_domain"/>
</dbReference>
<comment type="caution">
    <text evidence="2">The sequence shown here is derived from an EMBL/GenBank/DDBJ whole genome shotgun (WGS) entry which is preliminary data.</text>
</comment>
<proteinExistence type="predicted"/>
<dbReference type="Proteomes" id="UP000732619">
    <property type="component" value="Unassembled WGS sequence"/>
</dbReference>
<feature type="domain" description="NurA" evidence="1">
    <location>
        <begin position="46"/>
        <end position="338"/>
    </location>
</feature>
<reference evidence="2" key="1">
    <citation type="submission" date="2019-04" db="EMBL/GenBank/DDBJ databases">
        <title>Evolution of Biomass-Degrading Anaerobic Consortia Revealed by Metagenomics.</title>
        <authorList>
            <person name="Peng X."/>
        </authorList>
    </citation>
    <scope>NUCLEOTIDE SEQUENCE</scope>
    <source>
        <strain evidence="2">SIG14</strain>
    </source>
</reference>
<name>A0A8T3VXQ6_METOL</name>
<evidence type="ECO:0000313" key="3">
    <source>
        <dbReference type="Proteomes" id="UP000732619"/>
    </source>
</evidence>
<protein>
    <submittedName>
        <fullName evidence="2">DNA double-strand break repair nuclease NurA</fullName>
    </submittedName>
</protein>
<dbReference type="Pfam" id="PF09376">
    <property type="entry name" value="NurA"/>
    <property type="match status" value="1"/>
</dbReference>
<accession>A0A8T3VXQ6</accession>
<dbReference type="AlphaFoldDB" id="A0A8T3VXQ6"/>
<dbReference type="EMBL" id="SUTG01000055">
    <property type="protein sequence ID" value="MBE6513188.1"/>
    <property type="molecule type" value="Genomic_DNA"/>
</dbReference>
<dbReference type="SMART" id="SM00933">
    <property type="entry name" value="NurA"/>
    <property type="match status" value="1"/>
</dbReference>
<organism evidence="2 3">
    <name type="scientific">Methanobrevibacter olleyae</name>
    <dbReference type="NCBI Taxonomy" id="294671"/>
    <lineage>
        <taxon>Archaea</taxon>
        <taxon>Methanobacteriati</taxon>
        <taxon>Methanobacteriota</taxon>
        <taxon>Methanomada group</taxon>
        <taxon>Methanobacteria</taxon>
        <taxon>Methanobacteriales</taxon>
        <taxon>Methanobacteriaceae</taxon>
        <taxon>Methanobrevibacter</taxon>
    </lineage>
</organism>
<sequence length="362" mass="42066">MLNSLYAEAIRKKGLINEPLEEYKETKIDIESKWHEEEIIASDSNPILAAGDGSYNKKKYLSFNFYAVAAQSIIYNPNDTESKLKTIESAELDIIPHQSFLEERLRNMMSIFEIKTAIKTFNDFDIDYYMDDGSILGDLIRPIPVEKSISPEYKANIIAQVKEKLESEIQSNELNLSSFNFKEEFKDLFEDENIDEYALITFLESLENLIALKYLLENKKKIVAISKTSSSNEIFHANIPDMAILDGMTKKQGFSEPYHRKVTYKTKHDFPIENEFFRELWFTIFFARLDDNKNIIKIELPYYTKDLDEIREILKVLKSNSTEGYPFLLKKAHKDVVISNQDMNSLSKIIGFLDKSGREMLN</sequence>
<gene>
    <name evidence="2" type="ORF">E7Z75_08630</name>
</gene>
<evidence type="ECO:0000259" key="1">
    <source>
        <dbReference type="SMART" id="SM00933"/>
    </source>
</evidence>
<evidence type="ECO:0000313" key="2">
    <source>
        <dbReference type="EMBL" id="MBE6513188.1"/>
    </source>
</evidence>